<name>U2RV04_LEPWF</name>
<accession>U2RV04</accession>
<evidence type="ECO:0000313" key="1">
    <source>
        <dbReference type="EMBL" id="ERK54452.1"/>
    </source>
</evidence>
<comment type="caution">
    <text evidence="1">The sequence shown here is derived from an EMBL/GenBank/DDBJ whole genome shotgun (WGS) entry which is preliminary data.</text>
</comment>
<dbReference type="HOGENOM" id="CLU_2650075_0_0_0"/>
<gene>
    <name evidence="1" type="ORF">HMPREF9015_00043</name>
</gene>
<dbReference type="Proteomes" id="UP000016626">
    <property type="component" value="Unassembled WGS sequence"/>
</dbReference>
<protein>
    <submittedName>
        <fullName evidence="1">Uncharacterized protein</fullName>
    </submittedName>
</protein>
<dbReference type="EMBL" id="AWVM01000004">
    <property type="protein sequence ID" value="ERK54452.1"/>
    <property type="molecule type" value="Genomic_DNA"/>
</dbReference>
<dbReference type="RefSeq" id="WP_021745909.1">
    <property type="nucleotide sequence ID" value="NZ_KI271387.1"/>
</dbReference>
<reference evidence="1 2" key="1">
    <citation type="submission" date="2013-06" db="EMBL/GenBank/DDBJ databases">
        <authorList>
            <person name="Weinstock G."/>
            <person name="Sodergren E."/>
            <person name="Lobos E.A."/>
            <person name="Fulton L."/>
            <person name="Fulton R."/>
            <person name="Courtney L."/>
            <person name="Fronick C."/>
            <person name="O'Laughlin M."/>
            <person name="Godfrey J."/>
            <person name="Wilson R.M."/>
            <person name="Miner T."/>
            <person name="Farmer C."/>
            <person name="Delehaunty K."/>
            <person name="Cordes M."/>
            <person name="Minx P."/>
            <person name="Tomlinson C."/>
            <person name="Chen J."/>
            <person name="Wollam A."/>
            <person name="Pepin K.H."/>
            <person name="Bhonagiri V."/>
            <person name="Zhang X."/>
            <person name="Warren W."/>
            <person name="Mitreva M."/>
            <person name="Mardis E.R."/>
            <person name="Wilson R.K."/>
        </authorList>
    </citation>
    <scope>NUCLEOTIDE SEQUENCE [LARGE SCALE GENOMIC DNA]</scope>
    <source>
        <strain evidence="1 2">F0279</strain>
    </source>
</reference>
<dbReference type="PATRIC" id="fig|888055.3.peg.44"/>
<dbReference type="AlphaFoldDB" id="U2RV04"/>
<sequence length="76" mass="8908">MGIEKIDLKELERENILVEGNCDKKYLEGLGQYFRLKIPKIISMDGISNVEKYLYYYSSYYSSNNKGFKPKNKSIV</sequence>
<evidence type="ECO:0000313" key="2">
    <source>
        <dbReference type="Proteomes" id="UP000016626"/>
    </source>
</evidence>
<organism evidence="1 2">
    <name type="scientific">Leptotrichia wadei (strain F0279)</name>
    <dbReference type="NCBI Taxonomy" id="888055"/>
    <lineage>
        <taxon>Bacteria</taxon>
        <taxon>Fusobacteriati</taxon>
        <taxon>Fusobacteriota</taxon>
        <taxon>Fusobacteriia</taxon>
        <taxon>Fusobacteriales</taxon>
        <taxon>Leptotrichiaceae</taxon>
        <taxon>Leptotrichia</taxon>
    </lineage>
</organism>
<proteinExistence type="predicted"/>